<evidence type="ECO:0000313" key="3">
    <source>
        <dbReference type="Proteomes" id="UP000239388"/>
    </source>
</evidence>
<evidence type="ECO:0000256" key="1">
    <source>
        <dbReference type="SAM" id="MobiDB-lite"/>
    </source>
</evidence>
<comment type="caution">
    <text evidence="2">The sequence shown here is derived from an EMBL/GenBank/DDBJ whole genome shotgun (WGS) entry which is preliminary data.</text>
</comment>
<protein>
    <submittedName>
        <fullName evidence="2">Uncharacterized protein</fullName>
    </submittedName>
</protein>
<feature type="region of interest" description="Disordered" evidence="1">
    <location>
        <begin position="1"/>
        <end position="26"/>
    </location>
</feature>
<reference evidence="2 3" key="1">
    <citation type="submission" date="2018-02" db="EMBL/GenBank/DDBJ databases">
        <title>Comparative genomes isolates from brazilian mangrove.</title>
        <authorList>
            <person name="Araujo J.E."/>
            <person name="Taketani R.G."/>
            <person name="Silva M.C.P."/>
            <person name="Loureco M.V."/>
            <person name="Andreote F.D."/>
        </authorList>
    </citation>
    <scope>NUCLEOTIDE SEQUENCE [LARGE SCALE GENOMIC DNA]</scope>
    <source>
        <strain evidence="2 3">NAP PRIS-MGV</strain>
    </source>
</reference>
<evidence type="ECO:0000313" key="2">
    <source>
        <dbReference type="EMBL" id="PQO35548.1"/>
    </source>
</evidence>
<accession>A0A2S8FTN7</accession>
<gene>
    <name evidence="2" type="ORF">C5Y98_12950</name>
</gene>
<dbReference type="EMBL" id="PUIB01000014">
    <property type="protein sequence ID" value="PQO35548.1"/>
    <property type="molecule type" value="Genomic_DNA"/>
</dbReference>
<name>A0A2S8FTN7_9BACT</name>
<feature type="compositionally biased region" description="Low complexity" evidence="1">
    <location>
        <begin position="9"/>
        <end position="24"/>
    </location>
</feature>
<dbReference type="Proteomes" id="UP000239388">
    <property type="component" value="Unassembled WGS sequence"/>
</dbReference>
<sequence>MRPVFPNREPSQPIEGPIESSSSEPVRDRPIVNATMNYQAWQDSQSPKPMLSHLLGVGEVRIRDITAFPHCRASTRKFRLFACACYRRVSPLLKSELADQTVAIAERFADGRATRSEMKAAFDLITESLLSQETKWRTARGWERAHLIPAHAALQLALQVVAPIAEHAAYYASSNAYLAYAELANPGVAPHDVAVSRSRREEEAAQAEILRCIFGNLFAEEGVNGGSAVTAIAQQIYDEEEFDNLPNFADALEAAGCTAAAAMRHCCHGTIHFRGCWVLDQILGQEA</sequence>
<organism evidence="2 3">
    <name type="scientific">Blastopirellula marina</name>
    <dbReference type="NCBI Taxonomy" id="124"/>
    <lineage>
        <taxon>Bacteria</taxon>
        <taxon>Pseudomonadati</taxon>
        <taxon>Planctomycetota</taxon>
        <taxon>Planctomycetia</taxon>
        <taxon>Pirellulales</taxon>
        <taxon>Pirellulaceae</taxon>
        <taxon>Blastopirellula</taxon>
    </lineage>
</organism>
<proteinExistence type="predicted"/>
<dbReference type="AlphaFoldDB" id="A0A2S8FTN7"/>